<evidence type="ECO:0000256" key="2">
    <source>
        <dbReference type="ARBA" id="ARBA00023125"/>
    </source>
</evidence>
<dbReference type="Pfam" id="PF00352">
    <property type="entry name" value="TBP"/>
    <property type="match status" value="2"/>
</dbReference>
<evidence type="ECO:0000313" key="4">
    <source>
        <dbReference type="Proteomes" id="UP001652661"/>
    </source>
</evidence>
<comment type="similarity">
    <text evidence="1">Belongs to the TBP family.</text>
</comment>
<keyword evidence="3" id="KW-0804">Transcription</keyword>
<reference evidence="4" key="1">
    <citation type="submission" date="2025-05" db="UniProtKB">
        <authorList>
            <consortium name="RefSeq"/>
        </authorList>
    </citation>
    <scope>NUCLEOTIDE SEQUENCE [LARGE SCALE GENOMIC DNA]</scope>
    <source>
        <strain evidence="4">14028-0561.14</strain>
    </source>
</reference>
<evidence type="ECO:0000256" key="3">
    <source>
        <dbReference type="ARBA" id="ARBA00023163"/>
    </source>
</evidence>
<evidence type="ECO:0000313" key="5">
    <source>
        <dbReference type="RefSeq" id="XP_017026099.2"/>
    </source>
</evidence>
<accession>A0A6P4IRK5</accession>
<dbReference type="Proteomes" id="UP001652661">
    <property type="component" value="Chromosome 2L"/>
</dbReference>
<keyword evidence="2" id="KW-0238">DNA-binding</keyword>
<organism evidence="4 5">
    <name type="scientific">Drosophila kikkawai</name>
    <name type="common">Fruit fly</name>
    <dbReference type="NCBI Taxonomy" id="30033"/>
    <lineage>
        <taxon>Eukaryota</taxon>
        <taxon>Metazoa</taxon>
        <taxon>Ecdysozoa</taxon>
        <taxon>Arthropoda</taxon>
        <taxon>Hexapoda</taxon>
        <taxon>Insecta</taxon>
        <taxon>Pterygota</taxon>
        <taxon>Neoptera</taxon>
        <taxon>Endopterygota</taxon>
        <taxon>Diptera</taxon>
        <taxon>Brachycera</taxon>
        <taxon>Muscomorpha</taxon>
        <taxon>Ephydroidea</taxon>
        <taxon>Drosophilidae</taxon>
        <taxon>Drosophila</taxon>
        <taxon>Sophophora</taxon>
    </lineage>
</organism>
<dbReference type="GO" id="GO:0003677">
    <property type="term" value="F:DNA binding"/>
    <property type="evidence" value="ECO:0007669"/>
    <property type="project" value="UniProtKB-KW"/>
</dbReference>
<keyword evidence="4" id="KW-1185">Reference proteome</keyword>
<reference evidence="5" key="2">
    <citation type="submission" date="2025-08" db="UniProtKB">
        <authorList>
            <consortium name="RefSeq"/>
        </authorList>
    </citation>
    <scope>IDENTIFICATION</scope>
    <source>
        <strain evidence="5">14028-0561.14</strain>
        <tissue evidence="5">Whole fly</tissue>
    </source>
</reference>
<dbReference type="InterPro" id="IPR012295">
    <property type="entry name" value="TBP_dom_sf"/>
</dbReference>
<dbReference type="GO" id="GO:0006352">
    <property type="term" value="P:DNA-templated transcription initiation"/>
    <property type="evidence" value="ECO:0007669"/>
    <property type="project" value="InterPro"/>
</dbReference>
<gene>
    <name evidence="5" type="primary">Trf5</name>
</gene>
<proteinExistence type="inferred from homology"/>
<dbReference type="Gene3D" id="3.30.310.10">
    <property type="entry name" value="TATA-Binding Protein"/>
    <property type="match status" value="2"/>
</dbReference>
<dbReference type="AlphaFoldDB" id="A0A6P4IRK5"/>
<dbReference type="InterPro" id="IPR000814">
    <property type="entry name" value="TBP"/>
</dbReference>
<dbReference type="PANTHER" id="PTHR10126">
    <property type="entry name" value="TATA-BOX BINDING PROTEIN"/>
    <property type="match status" value="1"/>
</dbReference>
<dbReference type="SUPFAM" id="SSF55945">
    <property type="entry name" value="TATA-box binding protein-like"/>
    <property type="match status" value="2"/>
</dbReference>
<name>A0A6P4IRK5_DROKI</name>
<protein>
    <submittedName>
        <fullName evidence="5">Uncharacterized protein Trf5</fullName>
    </submittedName>
</protein>
<dbReference type="OrthoDB" id="7847945at2759"/>
<dbReference type="GeneID" id="108077322"/>
<sequence length="282" mass="33070">MKRKMQELDKQSDIQVTLFGDAYIADSKTPTETDVLNIYKDLSKLTDIERHLNLLYRPFACFINTKCHYNLMNLSLCIPGCTYDPDRHMALVTTHRRPIATIKIYANGNIYCQAFNRINAYQVLSNFSEALAELSGYSPCLRQPKFNLVNATFCMPFPLDLQALNRRYERSTVYTPKKYPFLTYRMKDSMIKFAIFPVGYVYVMFSTYPEQTRRAIAHVLRVLYTCRAPNQQNQSDLELSHGDINFKLLWEKEFQRDDDFSIQWKATCRESFHHMHMSLNGP</sequence>
<dbReference type="RefSeq" id="XP_017026099.2">
    <property type="nucleotide sequence ID" value="XM_017170610.2"/>
</dbReference>
<evidence type="ECO:0000256" key="1">
    <source>
        <dbReference type="ARBA" id="ARBA00005560"/>
    </source>
</evidence>